<proteinExistence type="predicted"/>
<sequence>MKYFTGLLVLAFVAAVSAGKLPIGDPAELKPETELKSSEVEVEVEAGAEPRSKRGLLYASPYAAAYAYPYTASFSYPYAYNAPYVYRSAYYPSYYSSYVLG</sequence>
<keyword evidence="1" id="KW-0732">Signal</keyword>
<name>A0AAJ6VLQ3_9HYME</name>
<dbReference type="KEGG" id="csol:105359623"/>
<accession>A0AAJ6VLQ3</accession>
<dbReference type="RefSeq" id="XP_011494553.1">
    <property type="nucleotide sequence ID" value="XM_011496251.1"/>
</dbReference>
<organism evidence="2 3">
    <name type="scientific">Ceratosolen solmsi marchali</name>
    <dbReference type="NCBI Taxonomy" id="326594"/>
    <lineage>
        <taxon>Eukaryota</taxon>
        <taxon>Metazoa</taxon>
        <taxon>Ecdysozoa</taxon>
        <taxon>Arthropoda</taxon>
        <taxon>Hexapoda</taxon>
        <taxon>Insecta</taxon>
        <taxon>Pterygota</taxon>
        <taxon>Neoptera</taxon>
        <taxon>Endopterygota</taxon>
        <taxon>Hymenoptera</taxon>
        <taxon>Apocrita</taxon>
        <taxon>Proctotrupomorpha</taxon>
        <taxon>Chalcidoidea</taxon>
        <taxon>Agaonidae</taxon>
        <taxon>Agaoninae</taxon>
        <taxon>Ceratosolen</taxon>
    </lineage>
</organism>
<gene>
    <name evidence="3" type="primary">LOC105359623</name>
</gene>
<evidence type="ECO:0000313" key="2">
    <source>
        <dbReference type="Proteomes" id="UP000695007"/>
    </source>
</evidence>
<keyword evidence="2" id="KW-1185">Reference proteome</keyword>
<dbReference type="GeneID" id="105359623"/>
<protein>
    <submittedName>
        <fullName evidence="3">Uncharacterized protein LOC105359623</fullName>
    </submittedName>
</protein>
<dbReference type="AlphaFoldDB" id="A0AAJ6VLQ3"/>
<feature type="chain" id="PRO_5042505575" evidence="1">
    <location>
        <begin position="19"/>
        <end position="101"/>
    </location>
</feature>
<feature type="signal peptide" evidence="1">
    <location>
        <begin position="1"/>
        <end position="18"/>
    </location>
</feature>
<evidence type="ECO:0000256" key="1">
    <source>
        <dbReference type="SAM" id="SignalP"/>
    </source>
</evidence>
<evidence type="ECO:0000313" key="3">
    <source>
        <dbReference type="RefSeq" id="XP_011494553.1"/>
    </source>
</evidence>
<dbReference type="Proteomes" id="UP000695007">
    <property type="component" value="Unplaced"/>
</dbReference>
<reference evidence="3" key="1">
    <citation type="submission" date="2025-08" db="UniProtKB">
        <authorList>
            <consortium name="RefSeq"/>
        </authorList>
    </citation>
    <scope>IDENTIFICATION</scope>
</reference>